<evidence type="ECO:0000313" key="2">
    <source>
        <dbReference type="EMBL" id="CAH3115586.1"/>
    </source>
</evidence>
<name>A0ABN8NN32_9CNID</name>
<feature type="non-terminal residue" evidence="2">
    <location>
        <position position="224"/>
    </location>
</feature>
<feature type="compositionally biased region" description="Polar residues" evidence="1">
    <location>
        <begin position="1"/>
        <end position="17"/>
    </location>
</feature>
<evidence type="ECO:0000256" key="1">
    <source>
        <dbReference type="SAM" id="MobiDB-lite"/>
    </source>
</evidence>
<feature type="compositionally biased region" description="Acidic residues" evidence="1">
    <location>
        <begin position="38"/>
        <end position="51"/>
    </location>
</feature>
<keyword evidence="3" id="KW-1185">Reference proteome</keyword>
<proteinExistence type="predicted"/>
<organism evidence="2 3">
    <name type="scientific">Porites lobata</name>
    <dbReference type="NCBI Taxonomy" id="104759"/>
    <lineage>
        <taxon>Eukaryota</taxon>
        <taxon>Metazoa</taxon>
        <taxon>Cnidaria</taxon>
        <taxon>Anthozoa</taxon>
        <taxon>Hexacorallia</taxon>
        <taxon>Scleractinia</taxon>
        <taxon>Fungiina</taxon>
        <taxon>Poritidae</taxon>
        <taxon>Porites</taxon>
    </lineage>
</organism>
<accession>A0ABN8NN32</accession>
<gene>
    <name evidence="2" type="ORF">PLOB_00023443</name>
</gene>
<protein>
    <submittedName>
        <fullName evidence="2">Uncharacterized protein</fullName>
    </submittedName>
</protein>
<dbReference type="EMBL" id="CALNXK010000028">
    <property type="protein sequence ID" value="CAH3115586.1"/>
    <property type="molecule type" value="Genomic_DNA"/>
</dbReference>
<dbReference type="Proteomes" id="UP001159405">
    <property type="component" value="Unassembled WGS sequence"/>
</dbReference>
<feature type="region of interest" description="Disordered" evidence="1">
    <location>
        <begin position="1"/>
        <end position="51"/>
    </location>
</feature>
<sequence length="224" mass="25578">MSSIEDSLSETESSQFGSEDEKIEIEGTDGASNRFEDDSLEPYADEPLADEEWLENYRREQAENAELEKELTKRLNNSVRVADWCTCGKCERDLLTNISECYCCKELEGCVESLTSEIVLEDLEEGQELCCVTEHPGFSPVCLEKMESAVGRWEISNKSKRILQEDWIRRKISQIDCIQGIYPTCSWILGKKKDPSSCLCLHCDSESIPQQRGGTNDRISIRRR</sequence>
<comment type="caution">
    <text evidence="2">The sequence shown here is derived from an EMBL/GenBank/DDBJ whole genome shotgun (WGS) entry which is preliminary data.</text>
</comment>
<evidence type="ECO:0000313" key="3">
    <source>
        <dbReference type="Proteomes" id="UP001159405"/>
    </source>
</evidence>
<reference evidence="2 3" key="1">
    <citation type="submission" date="2022-05" db="EMBL/GenBank/DDBJ databases">
        <authorList>
            <consortium name="Genoscope - CEA"/>
            <person name="William W."/>
        </authorList>
    </citation>
    <scope>NUCLEOTIDE SEQUENCE [LARGE SCALE GENOMIC DNA]</scope>
</reference>